<dbReference type="PANTHER" id="PTHR30136">
    <property type="entry name" value="HELIX-TURN-HELIX TRANSCRIPTIONAL REGULATOR, ICLR FAMILY"/>
    <property type="match status" value="1"/>
</dbReference>
<protein>
    <recommendedName>
        <fullName evidence="1">HTH iclR-type domain-containing protein</fullName>
    </recommendedName>
</protein>
<dbReference type="PANTHER" id="PTHR30136:SF35">
    <property type="entry name" value="HTH-TYPE TRANSCRIPTIONAL REGULATOR RV1719"/>
    <property type="match status" value="1"/>
</dbReference>
<sequence length="215" mass="22676">MGERRDEPDAPRVPLTTIAKVTSIILEVARENGPIGVRELARKTGVDRSAVSRIAAELRELGIFAETPDGTCAPGPELWALSSHLRRSTSIDAAAGRTVSDLASRFRETAAAVIVGDTGARVMHASIAGGPVAVILTPGALAPVSISNSRHDSTTVVAAHDGATYISAEVGSDEAGRRWWLLLALPEHRTTAETISRAQRALSEAVGTLRLDTSW</sequence>
<dbReference type="Gene3D" id="1.10.10.10">
    <property type="entry name" value="Winged helix-like DNA-binding domain superfamily/Winged helix DNA-binding domain"/>
    <property type="match status" value="1"/>
</dbReference>
<organism evidence="2 3">
    <name type="scientific">Microcella frigidaquae</name>
    <dbReference type="NCBI Taxonomy" id="424758"/>
    <lineage>
        <taxon>Bacteria</taxon>
        <taxon>Bacillati</taxon>
        <taxon>Actinomycetota</taxon>
        <taxon>Actinomycetes</taxon>
        <taxon>Micrococcales</taxon>
        <taxon>Microbacteriaceae</taxon>
        <taxon>Microcella</taxon>
    </lineage>
</organism>
<dbReference type="SUPFAM" id="SSF46785">
    <property type="entry name" value="Winged helix' DNA-binding domain"/>
    <property type="match status" value="1"/>
</dbReference>
<gene>
    <name evidence="2" type="ORF">BJ959_001872</name>
</gene>
<name>A0A840XJA8_9MICO</name>
<dbReference type="SMART" id="SM00346">
    <property type="entry name" value="HTH_ICLR"/>
    <property type="match status" value="1"/>
</dbReference>
<dbReference type="Pfam" id="PF09339">
    <property type="entry name" value="HTH_IclR"/>
    <property type="match status" value="1"/>
</dbReference>
<dbReference type="AlphaFoldDB" id="A0A840XJA8"/>
<comment type="caution">
    <text evidence="2">The sequence shown here is derived from an EMBL/GenBank/DDBJ whole genome shotgun (WGS) entry which is preliminary data.</text>
</comment>
<proteinExistence type="predicted"/>
<dbReference type="InterPro" id="IPR050707">
    <property type="entry name" value="HTH_MetabolicPath_Reg"/>
</dbReference>
<evidence type="ECO:0000259" key="1">
    <source>
        <dbReference type="SMART" id="SM00346"/>
    </source>
</evidence>
<dbReference type="GO" id="GO:0003677">
    <property type="term" value="F:DNA binding"/>
    <property type="evidence" value="ECO:0007669"/>
    <property type="project" value="InterPro"/>
</dbReference>
<dbReference type="GO" id="GO:0003700">
    <property type="term" value="F:DNA-binding transcription factor activity"/>
    <property type="evidence" value="ECO:0007669"/>
    <property type="project" value="TreeGrafter"/>
</dbReference>
<dbReference type="InterPro" id="IPR005471">
    <property type="entry name" value="Tscrpt_reg_IclR_N"/>
</dbReference>
<keyword evidence="3" id="KW-1185">Reference proteome</keyword>
<accession>A0A840XJA8</accession>
<dbReference type="RefSeq" id="WP_165879006.1">
    <property type="nucleotide sequence ID" value="NZ_BAAANZ010000002.1"/>
</dbReference>
<dbReference type="InterPro" id="IPR036390">
    <property type="entry name" value="WH_DNA-bd_sf"/>
</dbReference>
<dbReference type="EMBL" id="JACHBS010000001">
    <property type="protein sequence ID" value="MBB5618376.1"/>
    <property type="molecule type" value="Genomic_DNA"/>
</dbReference>
<evidence type="ECO:0000313" key="2">
    <source>
        <dbReference type="EMBL" id="MBB5618376.1"/>
    </source>
</evidence>
<dbReference type="InterPro" id="IPR036388">
    <property type="entry name" value="WH-like_DNA-bd_sf"/>
</dbReference>
<dbReference type="Proteomes" id="UP000552883">
    <property type="component" value="Unassembled WGS sequence"/>
</dbReference>
<feature type="domain" description="HTH iclR-type" evidence="1">
    <location>
        <begin position="15"/>
        <end position="104"/>
    </location>
</feature>
<evidence type="ECO:0000313" key="3">
    <source>
        <dbReference type="Proteomes" id="UP000552883"/>
    </source>
</evidence>
<dbReference type="GO" id="GO:0045892">
    <property type="term" value="P:negative regulation of DNA-templated transcription"/>
    <property type="evidence" value="ECO:0007669"/>
    <property type="project" value="TreeGrafter"/>
</dbReference>
<reference evidence="2 3" key="1">
    <citation type="submission" date="2020-08" db="EMBL/GenBank/DDBJ databases">
        <title>Sequencing the genomes of 1000 actinobacteria strains.</title>
        <authorList>
            <person name="Klenk H.-P."/>
        </authorList>
    </citation>
    <scope>NUCLEOTIDE SEQUENCE [LARGE SCALE GENOMIC DNA]</scope>
    <source>
        <strain evidence="2 3">DSM 23889</strain>
    </source>
</reference>